<keyword evidence="2" id="KW-1185">Reference proteome</keyword>
<dbReference type="Pfam" id="PF13563">
    <property type="entry name" value="2_5_RNA_ligase2"/>
    <property type="match status" value="1"/>
</dbReference>
<organism evidence="1 2">
    <name type="scientific">Actinokineospora bangkokensis</name>
    <dbReference type="NCBI Taxonomy" id="1193682"/>
    <lineage>
        <taxon>Bacteria</taxon>
        <taxon>Bacillati</taxon>
        <taxon>Actinomycetota</taxon>
        <taxon>Actinomycetes</taxon>
        <taxon>Pseudonocardiales</taxon>
        <taxon>Pseudonocardiaceae</taxon>
        <taxon>Actinokineospora</taxon>
    </lineage>
</organism>
<dbReference type="RefSeq" id="WP_075977980.1">
    <property type="nucleotide sequence ID" value="NZ_MKQR01000028.1"/>
</dbReference>
<dbReference type="STRING" id="1193682.BJP25_01715"/>
<dbReference type="SUPFAM" id="SSF55144">
    <property type="entry name" value="LigT-like"/>
    <property type="match status" value="1"/>
</dbReference>
<proteinExistence type="predicted"/>
<accession>A0A1Q9LCL2</accession>
<sequence length="165" mass="17525">MPQAVVATFDPAADAALRALRARTGAAEHPLPPHLTFAAASEIPTRTRAALAAELRLLSLPAVWLSSLATFATTENVLMLGAVTDGELLAVHTALHDVLAGKVRNPNTYYLPGNWVPHVALLSGAPDDHVVRAFGALFPVDPIRCRVHKVSVIDSAGPEDVLYTR</sequence>
<name>A0A1Q9LCL2_9PSEU</name>
<dbReference type="InterPro" id="IPR009097">
    <property type="entry name" value="Cyclic_Pdiesterase"/>
</dbReference>
<evidence type="ECO:0000313" key="1">
    <source>
        <dbReference type="EMBL" id="OLR89770.1"/>
    </source>
</evidence>
<reference evidence="1 2" key="1">
    <citation type="submission" date="2016-10" db="EMBL/GenBank/DDBJ databases">
        <title>The Draft Genome Sequence of Actinokineospora bangkokensis 44EHWT reveals the biosynthetic pathway of antifungal compounds Thailandins with unusual extender unit butylmalonyl-CoA.</title>
        <authorList>
            <person name="Greule A."/>
            <person name="Intra B."/>
            <person name="Flemming S."/>
            <person name="Rommel M.G."/>
            <person name="Panbangred W."/>
            <person name="Bechthold A."/>
        </authorList>
    </citation>
    <scope>NUCLEOTIDE SEQUENCE [LARGE SCALE GENOMIC DNA]</scope>
    <source>
        <strain evidence="1 2">44EHW</strain>
    </source>
</reference>
<dbReference type="EMBL" id="MKQR01000028">
    <property type="protein sequence ID" value="OLR89770.1"/>
    <property type="molecule type" value="Genomic_DNA"/>
</dbReference>
<dbReference type="OrthoDB" id="3397424at2"/>
<evidence type="ECO:0000313" key="2">
    <source>
        <dbReference type="Proteomes" id="UP000186040"/>
    </source>
</evidence>
<evidence type="ECO:0008006" key="3">
    <source>
        <dbReference type="Google" id="ProtNLM"/>
    </source>
</evidence>
<gene>
    <name evidence="1" type="ORF">BJP25_01715</name>
</gene>
<dbReference type="AlphaFoldDB" id="A0A1Q9LCL2"/>
<comment type="caution">
    <text evidence="1">The sequence shown here is derived from an EMBL/GenBank/DDBJ whole genome shotgun (WGS) entry which is preliminary data.</text>
</comment>
<dbReference type="Proteomes" id="UP000186040">
    <property type="component" value="Unassembled WGS sequence"/>
</dbReference>
<protein>
    <recommendedName>
        <fullName evidence="3">2'-5' RNA ligase</fullName>
    </recommendedName>
</protein>
<dbReference type="Gene3D" id="3.90.1140.10">
    <property type="entry name" value="Cyclic phosphodiesterase"/>
    <property type="match status" value="1"/>
</dbReference>